<dbReference type="AlphaFoldDB" id="A0A3L6E3P8"/>
<reference evidence="1" key="1">
    <citation type="journal article" date="2018" name="Nat. Genet.">
        <title>Extensive intraspecific gene order and gene structural variations between Mo17 and other maize genomes.</title>
        <authorList>
            <person name="Sun S."/>
            <person name="Zhou Y."/>
            <person name="Chen J."/>
            <person name="Shi J."/>
            <person name="Zhao H."/>
            <person name="Zhao H."/>
            <person name="Song W."/>
            <person name="Zhang M."/>
            <person name="Cui Y."/>
            <person name="Dong X."/>
            <person name="Liu H."/>
            <person name="Ma X."/>
            <person name="Jiao Y."/>
            <person name="Wang B."/>
            <person name="Wei X."/>
            <person name="Stein J.C."/>
            <person name="Glaubitz J.C."/>
            <person name="Lu F."/>
            <person name="Yu G."/>
            <person name="Liang C."/>
            <person name="Fengler K."/>
            <person name="Li B."/>
            <person name="Rafalski A."/>
            <person name="Schnable P.S."/>
            <person name="Ware D.H."/>
            <person name="Buckler E.S."/>
            <person name="Lai J."/>
        </authorList>
    </citation>
    <scope>NUCLEOTIDE SEQUENCE [LARGE SCALE GENOMIC DNA]</scope>
    <source>
        <tissue evidence="1">Seedling</tissue>
    </source>
</reference>
<evidence type="ECO:0000313" key="1">
    <source>
        <dbReference type="EMBL" id="PWZ15480.1"/>
    </source>
</evidence>
<dbReference type="EMBL" id="NCVQ01000008">
    <property type="protein sequence ID" value="PWZ15480.1"/>
    <property type="molecule type" value="Genomic_DNA"/>
</dbReference>
<dbReference type="Proteomes" id="UP000251960">
    <property type="component" value="Chromosome 7"/>
</dbReference>
<gene>
    <name evidence="1" type="ORF">Zm00014a_020948</name>
</gene>
<feature type="non-terminal residue" evidence="1">
    <location>
        <position position="1"/>
    </location>
</feature>
<accession>A0A3L6E3P8</accession>
<protein>
    <submittedName>
        <fullName evidence="1">Uncharacterized protein</fullName>
    </submittedName>
</protein>
<proteinExistence type="predicted"/>
<name>A0A3L6E3P8_MAIZE</name>
<comment type="caution">
    <text evidence="1">The sequence shown here is derived from an EMBL/GenBank/DDBJ whole genome shotgun (WGS) entry which is preliminary data.</text>
</comment>
<sequence length="48" mass="5675">GLNSLVILRIWTILDHRNIFVFDSIHPCLARTLLLLVSKEIQLWVCWD</sequence>
<organism evidence="1">
    <name type="scientific">Zea mays</name>
    <name type="common">Maize</name>
    <dbReference type="NCBI Taxonomy" id="4577"/>
    <lineage>
        <taxon>Eukaryota</taxon>
        <taxon>Viridiplantae</taxon>
        <taxon>Streptophyta</taxon>
        <taxon>Embryophyta</taxon>
        <taxon>Tracheophyta</taxon>
        <taxon>Spermatophyta</taxon>
        <taxon>Magnoliopsida</taxon>
        <taxon>Liliopsida</taxon>
        <taxon>Poales</taxon>
        <taxon>Poaceae</taxon>
        <taxon>PACMAD clade</taxon>
        <taxon>Panicoideae</taxon>
        <taxon>Andropogonodae</taxon>
        <taxon>Andropogoneae</taxon>
        <taxon>Tripsacinae</taxon>
        <taxon>Zea</taxon>
    </lineage>
</organism>